<dbReference type="EMBL" id="GGEC01010578">
    <property type="protein sequence ID" value="MBW91061.1"/>
    <property type="molecule type" value="Transcribed_RNA"/>
</dbReference>
<sequence length="55" mass="6327">MRQGSSLYPVSISNKFSAITYIFLTSFCNSVYFLLWLALCLTNWISFCMSSPFNL</sequence>
<evidence type="ECO:0000313" key="2">
    <source>
        <dbReference type="EMBL" id="MBW91061.1"/>
    </source>
</evidence>
<organism evidence="2">
    <name type="scientific">Rhizophora mucronata</name>
    <name type="common">Asiatic mangrove</name>
    <dbReference type="NCBI Taxonomy" id="61149"/>
    <lineage>
        <taxon>Eukaryota</taxon>
        <taxon>Viridiplantae</taxon>
        <taxon>Streptophyta</taxon>
        <taxon>Embryophyta</taxon>
        <taxon>Tracheophyta</taxon>
        <taxon>Spermatophyta</taxon>
        <taxon>Magnoliopsida</taxon>
        <taxon>eudicotyledons</taxon>
        <taxon>Gunneridae</taxon>
        <taxon>Pentapetalae</taxon>
        <taxon>rosids</taxon>
        <taxon>fabids</taxon>
        <taxon>Malpighiales</taxon>
        <taxon>Rhizophoraceae</taxon>
        <taxon>Rhizophora</taxon>
    </lineage>
</organism>
<proteinExistence type="predicted"/>
<keyword evidence="1" id="KW-0472">Membrane</keyword>
<keyword evidence="1" id="KW-1133">Transmembrane helix</keyword>
<keyword evidence="1" id="KW-0812">Transmembrane</keyword>
<name>A0A2P2JC51_RHIMU</name>
<accession>A0A2P2JC51</accession>
<protein>
    <submittedName>
        <fullName evidence="2">Uncharacterized protein LOC103427608</fullName>
    </submittedName>
</protein>
<evidence type="ECO:0000256" key="1">
    <source>
        <dbReference type="SAM" id="Phobius"/>
    </source>
</evidence>
<dbReference type="AlphaFoldDB" id="A0A2P2JC51"/>
<feature type="transmembrane region" description="Helical" evidence="1">
    <location>
        <begin position="21"/>
        <end position="45"/>
    </location>
</feature>
<reference evidence="2" key="1">
    <citation type="submission" date="2018-02" db="EMBL/GenBank/DDBJ databases">
        <title>Rhizophora mucronata_Transcriptome.</title>
        <authorList>
            <person name="Meera S.P."/>
            <person name="Sreeshan A."/>
            <person name="Augustine A."/>
        </authorList>
    </citation>
    <scope>NUCLEOTIDE SEQUENCE</scope>
    <source>
        <tissue evidence="2">Leaf</tissue>
    </source>
</reference>